<evidence type="ECO:0000256" key="3">
    <source>
        <dbReference type="ARBA" id="ARBA00023224"/>
    </source>
</evidence>
<dbReference type="InterPro" id="IPR003660">
    <property type="entry name" value="HAMP_dom"/>
</dbReference>
<dbReference type="PROSITE" id="PS50111">
    <property type="entry name" value="CHEMOTAXIS_TRANSDUC_2"/>
    <property type="match status" value="1"/>
</dbReference>
<dbReference type="Gene3D" id="1.10.287.950">
    <property type="entry name" value="Methyl-accepting chemotaxis protein"/>
    <property type="match status" value="1"/>
</dbReference>
<keyword evidence="6" id="KW-0472">Membrane</keyword>
<feature type="domain" description="Methyl-accepting transducer" evidence="7">
    <location>
        <begin position="373"/>
        <end position="609"/>
    </location>
</feature>
<evidence type="ECO:0000256" key="6">
    <source>
        <dbReference type="SAM" id="Phobius"/>
    </source>
</evidence>
<dbReference type="InterPro" id="IPR004089">
    <property type="entry name" value="MCPsignal_dom"/>
</dbReference>
<dbReference type="GO" id="GO:0005886">
    <property type="term" value="C:plasma membrane"/>
    <property type="evidence" value="ECO:0007669"/>
    <property type="project" value="UniProtKB-SubCell"/>
</dbReference>
<dbReference type="SUPFAM" id="SSF58104">
    <property type="entry name" value="Methyl-accepting chemotaxis protein (MCP) signaling domain"/>
    <property type="match status" value="1"/>
</dbReference>
<dbReference type="AlphaFoldDB" id="A0A1H3QXJ6"/>
<keyword evidence="11" id="KW-1185">Reference proteome</keyword>
<name>A0A1H3QXJ6_9FIRM</name>
<dbReference type="SMART" id="SM00304">
    <property type="entry name" value="HAMP"/>
    <property type="match status" value="1"/>
</dbReference>
<dbReference type="PANTHER" id="PTHR32089">
    <property type="entry name" value="METHYL-ACCEPTING CHEMOTAXIS PROTEIN MCPB"/>
    <property type="match status" value="1"/>
</dbReference>
<evidence type="ECO:0000313" key="11">
    <source>
        <dbReference type="Proteomes" id="UP000198625"/>
    </source>
</evidence>
<dbReference type="Pfam" id="PF00672">
    <property type="entry name" value="HAMP"/>
    <property type="match status" value="1"/>
</dbReference>
<evidence type="ECO:0000259" key="9">
    <source>
        <dbReference type="PROSITE" id="PS50885"/>
    </source>
</evidence>
<dbReference type="STRING" id="415015.SAMN05660462_02111"/>
<evidence type="ECO:0000256" key="1">
    <source>
        <dbReference type="ARBA" id="ARBA00004429"/>
    </source>
</evidence>
<dbReference type="PROSITE" id="PS50885">
    <property type="entry name" value="HAMP"/>
    <property type="match status" value="1"/>
</dbReference>
<comment type="subcellular location">
    <subcellularLocation>
        <location evidence="1">Cell inner membrane</location>
        <topology evidence="1">Multi-pass membrane protein</topology>
    </subcellularLocation>
</comment>
<dbReference type="PANTHER" id="PTHR32089:SF112">
    <property type="entry name" value="LYSOZYME-LIKE PROTEIN-RELATED"/>
    <property type="match status" value="1"/>
</dbReference>
<evidence type="ECO:0000256" key="5">
    <source>
        <dbReference type="PROSITE-ProRule" id="PRU00284"/>
    </source>
</evidence>
<gene>
    <name evidence="10" type="ORF">SAMN05660462_02111</name>
</gene>
<keyword evidence="2" id="KW-1003">Cell membrane</keyword>
<evidence type="ECO:0000256" key="2">
    <source>
        <dbReference type="ARBA" id="ARBA00022519"/>
    </source>
</evidence>
<dbReference type="Proteomes" id="UP000198625">
    <property type="component" value="Unassembled WGS sequence"/>
</dbReference>
<feature type="domain" description="T-SNARE coiled-coil homology" evidence="8">
    <location>
        <begin position="371"/>
        <end position="433"/>
    </location>
</feature>
<dbReference type="CDD" id="cd06225">
    <property type="entry name" value="HAMP"/>
    <property type="match status" value="1"/>
</dbReference>
<keyword evidence="3 5" id="KW-0807">Transducer</keyword>
<sequence>MSLKVKIFLGFSICVLIVFSVLSYYTFSETTKTIMEKEQEMLETISQSINIQMEKQLETAEVAALSLANNSYIQKLFGERNRSELAAILLPTYKNISSKISQVQFHLPDSSSFLRLHQPEKYGDSLKDFRFTVNEANEKKEMIKGLEKGVGGFGFRVVVPMFYNNKHTGSVEYGSDFGNEFLERIKEHYSGEYFIYQLEDGTTSISGLVASTIEEDKWQLEEGIHIEKLKNNEIVFLHSKDGNYNIVLMPFKDYQGNVSGYFKIINDRALLVNRIDGIKRNAIIFTIISLSILLLVVYGFLNYSLKPIKKLTNVAEQVSLGDLTQNVELRSKDEVSSLASTFNVMISSLRDIISQSAQVSEQVAATSQELSAASEEVTASSEQVANTIVEVTESAHNQAISIEKSNEIMQSMVDNIQNVSINIQNINKSARNTLDSAQSGIKSSKDAVDRINNLKSSTEQTSKEISKLNDSSKEIEKIVDTIGEIAEQTNLLALNAAIEAARAGEAGRGFSVVAEEVRKLAEQTSLSSSQISELILGIQNEIENTVKSMELNNKDVESSVKIVNESSNSFSYILNEIDLIASQIEDVSRLTQGVATSATEVTNTFNHMYDLSQKTVDSSEGAVHSSQQQIAAMEEIASSAMDLATMASDLRNTISRFKY</sequence>
<dbReference type="SMART" id="SM00283">
    <property type="entry name" value="MA"/>
    <property type="match status" value="1"/>
</dbReference>
<dbReference type="PROSITE" id="PS50192">
    <property type="entry name" value="T_SNARE"/>
    <property type="match status" value="1"/>
</dbReference>
<dbReference type="EMBL" id="FNQE01000023">
    <property type="protein sequence ID" value="SDZ17765.1"/>
    <property type="molecule type" value="Genomic_DNA"/>
</dbReference>
<dbReference type="Pfam" id="PF00015">
    <property type="entry name" value="MCPsignal"/>
    <property type="match status" value="1"/>
</dbReference>
<dbReference type="Gene3D" id="6.10.340.10">
    <property type="match status" value="1"/>
</dbReference>
<dbReference type="Pfam" id="PF14827">
    <property type="entry name" value="dCache_3"/>
    <property type="match status" value="1"/>
</dbReference>
<accession>A0A1H3QXJ6</accession>
<evidence type="ECO:0000256" key="4">
    <source>
        <dbReference type="ARBA" id="ARBA00029447"/>
    </source>
</evidence>
<dbReference type="CDD" id="cd11386">
    <property type="entry name" value="MCP_signal"/>
    <property type="match status" value="1"/>
</dbReference>
<dbReference type="SUPFAM" id="SSF103190">
    <property type="entry name" value="Sensory domain-like"/>
    <property type="match status" value="1"/>
</dbReference>
<dbReference type="InterPro" id="IPR029150">
    <property type="entry name" value="dCache_3"/>
</dbReference>
<organism evidence="10 11">
    <name type="scientific">Proteiniborus ethanoligenes</name>
    <dbReference type="NCBI Taxonomy" id="415015"/>
    <lineage>
        <taxon>Bacteria</taxon>
        <taxon>Bacillati</taxon>
        <taxon>Bacillota</taxon>
        <taxon>Clostridia</taxon>
        <taxon>Eubacteriales</taxon>
        <taxon>Proteiniborus</taxon>
    </lineage>
</organism>
<evidence type="ECO:0000313" key="10">
    <source>
        <dbReference type="EMBL" id="SDZ17765.1"/>
    </source>
</evidence>
<evidence type="ECO:0000259" key="8">
    <source>
        <dbReference type="PROSITE" id="PS50192"/>
    </source>
</evidence>
<dbReference type="InterPro" id="IPR029151">
    <property type="entry name" value="Sensor-like_sf"/>
</dbReference>
<reference evidence="11" key="1">
    <citation type="submission" date="2016-10" db="EMBL/GenBank/DDBJ databases">
        <authorList>
            <person name="Varghese N."/>
            <person name="Submissions S."/>
        </authorList>
    </citation>
    <scope>NUCLEOTIDE SEQUENCE [LARGE SCALE GENOMIC DNA]</scope>
    <source>
        <strain evidence="11">DSM 21650</strain>
    </source>
</reference>
<dbReference type="GO" id="GO:0007165">
    <property type="term" value="P:signal transduction"/>
    <property type="evidence" value="ECO:0007669"/>
    <property type="project" value="UniProtKB-KW"/>
</dbReference>
<keyword evidence="6" id="KW-1133">Transmembrane helix</keyword>
<feature type="domain" description="HAMP" evidence="9">
    <location>
        <begin position="302"/>
        <end position="354"/>
    </location>
</feature>
<dbReference type="InterPro" id="IPR000727">
    <property type="entry name" value="T_SNARE_dom"/>
</dbReference>
<feature type="transmembrane region" description="Helical" evidence="6">
    <location>
        <begin position="282"/>
        <end position="301"/>
    </location>
</feature>
<dbReference type="RefSeq" id="WP_176967948.1">
    <property type="nucleotide sequence ID" value="NZ_FNQE01000023.1"/>
</dbReference>
<proteinExistence type="inferred from homology"/>
<feature type="transmembrane region" description="Helical" evidence="6">
    <location>
        <begin position="7"/>
        <end position="27"/>
    </location>
</feature>
<keyword evidence="6" id="KW-0812">Transmembrane</keyword>
<protein>
    <submittedName>
        <fullName evidence="10">Methyl-accepting chemotaxis protein</fullName>
    </submittedName>
</protein>
<evidence type="ECO:0000259" key="7">
    <source>
        <dbReference type="PROSITE" id="PS50111"/>
    </source>
</evidence>
<comment type="similarity">
    <text evidence="4">Belongs to the methyl-accepting chemotaxis (MCP) protein family.</text>
</comment>
<keyword evidence="2" id="KW-0997">Cell inner membrane</keyword>